<name>A0A429ZBX3_9ENTE</name>
<dbReference type="InterPro" id="IPR036412">
    <property type="entry name" value="HAD-like_sf"/>
</dbReference>
<dbReference type="PANTHER" id="PTHR19288:SF25">
    <property type="entry name" value="PHOSPHATIDYLGLYCEROPHOSPHATASE GEP4, MITOCHONDRIAL"/>
    <property type="match status" value="1"/>
</dbReference>
<dbReference type="InterPro" id="IPR006549">
    <property type="entry name" value="HAD-SF_hydro_IIIA"/>
</dbReference>
<proteinExistence type="predicted"/>
<protein>
    <submittedName>
        <fullName evidence="1">HAD family hydrolase</fullName>
    </submittedName>
</protein>
<keyword evidence="2" id="KW-1185">Reference proteome</keyword>
<dbReference type="OrthoDB" id="9787572at2"/>
<dbReference type="RefSeq" id="WP_125958388.1">
    <property type="nucleotide sequence ID" value="NZ_JAQEJV010000025.1"/>
</dbReference>
<dbReference type="InterPro" id="IPR006439">
    <property type="entry name" value="HAD-SF_hydro_IA"/>
</dbReference>
<dbReference type="NCBIfam" id="TIGR01662">
    <property type="entry name" value="HAD-SF-IIIA"/>
    <property type="match status" value="1"/>
</dbReference>
<dbReference type="CDD" id="cd16416">
    <property type="entry name" value="HAD_BsYqeG-like"/>
    <property type="match status" value="1"/>
</dbReference>
<dbReference type="Pfam" id="PF00702">
    <property type="entry name" value="Hydrolase"/>
    <property type="match status" value="1"/>
</dbReference>
<evidence type="ECO:0000313" key="1">
    <source>
        <dbReference type="EMBL" id="RST91184.1"/>
    </source>
</evidence>
<dbReference type="GO" id="GO:0008962">
    <property type="term" value="F:phosphatidylglycerophosphatase activity"/>
    <property type="evidence" value="ECO:0007669"/>
    <property type="project" value="InterPro"/>
</dbReference>
<keyword evidence="1" id="KW-0378">Hydrolase</keyword>
<reference evidence="1 2" key="1">
    <citation type="submission" date="2017-05" db="EMBL/GenBank/DDBJ databases">
        <title>Vagococcus spp. assemblies.</title>
        <authorList>
            <person name="Gulvik C.A."/>
        </authorList>
    </citation>
    <scope>NUCLEOTIDE SEQUENCE [LARGE SCALE GENOMIC DNA]</scope>
    <source>
        <strain evidence="1 2">SS1994</strain>
    </source>
</reference>
<gene>
    <name evidence="1" type="ORF">CBF36_10520</name>
</gene>
<dbReference type="Gene3D" id="3.40.50.1000">
    <property type="entry name" value="HAD superfamily/HAD-like"/>
    <property type="match status" value="1"/>
</dbReference>
<dbReference type="InterPro" id="IPR010021">
    <property type="entry name" value="PGPP1/Gep4"/>
</dbReference>
<sequence>MFNQYKPTWMVDKIYNITPAQLKSKGIDAVLTDLDNTLIAWNNPDGTPELLDWIQRMKEANIPVIVVSNNKESRIKRAVESLGLDYVSRAMKPFNKGFKEVEKRYNLPAKHLVMIGDQLMTDVKGANSAGIRTILVKPIVETDAWNTRINRAMEKKIMLHLLKKHPDMKWRTSLND</sequence>
<accession>A0A429ZBX3</accession>
<organism evidence="1 2">
    <name type="scientific">Vagococcus bubulae</name>
    <dbReference type="NCBI Taxonomy" id="1977868"/>
    <lineage>
        <taxon>Bacteria</taxon>
        <taxon>Bacillati</taxon>
        <taxon>Bacillota</taxon>
        <taxon>Bacilli</taxon>
        <taxon>Lactobacillales</taxon>
        <taxon>Enterococcaceae</taxon>
        <taxon>Vagococcus</taxon>
    </lineage>
</organism>
<dbReference type="PANTHER" id="PTHR19288">
    <property type="entry name" value="4-NITROPHENYLPHOSPHATASE-RELATED"/>
    <property type="match status" value="1"/>
</dbReference>
<dbReference type="NCBIfam" id="TIGR01549">
    <property type="entry name" value="HAD-SF-IA-v1"/>
    <property type="match status" value="1"/>
</dbReference>
<dbReference type="EMBL" id="NGJT01000026">
    <property type="protein sequence ID" value="RST91184.1"/>
    <property type="molecule type" value="Genomic_DNA"/>
</dbReference>
<dbReference type="Proteomes" id="UP000288490">
    <property type="component" value="Unassembled WGS sequence"/>
</dbReference>
<dbReference type="InterPro" id="IPR023214">
    <property type="entry name" value="HAD_sf"/>
</dbReference>
<comment type="caution">
    <text evidence="1">The sequence shown here is derived from an EMBL/GenBank/DDBJ whole genome shotgun (WGS) entry which is preliminary data.</text>
</comment>
<dbReference type="AlphaFoldDB" id="A0A429ZBX3"/>
<evidence type="ECO:0000313" key="2">
    <source>
        <dbReference type="Proteomes" id="UP000288490"/>
    </source>
</evidence>
<dbReference type="NCBIfam" id="TIGR01668">
    <property type="entry name" value="YqeG_hyp_ppase"/>
    <property type="match status" value="1"/>
</dbReference>
<dbReference type="SUPFAM" id="SSF56784">
    <property type="entry name" value="HAD-like"/>
    <property type="match status" value="1"/>
</dbReference>
<dbReference type="GO" id="GO:0005737">
    <property type="term" value="C:cytoplasm"/>
    <property type="evidence" value="ECO:0007669"/>
    <property type="project" value="TreeGrafter"/>
</dbReference>